<feature type="compositionally biased region" description="Basic residues" evidence="1">
    <location>
        <begin position="652"/>
        <end position="667"/>
    </location>
</feature>
<evidence type="ECO:0000256" key="1">
    <source>
        <dbReference type="SAM" id="MobiDB-lite"/>
    </source>
</evidence>
<proteinExistence type="predicted"/>
<dbReference type="EMBL" id="JAEPRB010000968">
    <property type="protein sequence ID" value="KAG2209643.1"/>
    <property type="molecule type" value="Genomic_DNA"/>
</dbReference>
<feature type="compositionally biased region" description="Low complexity" evidence="1">
    <location>
        <begin position="378"/>
        <end position="389"/>
    </location>
</feature>
<dbReference type="AlphaFoldDB" id="A0A8H7RFE6"/>
<keyword evidence="3" id="KW-1185">Reference proteome</keyword>
<feature type="compositionally biased region" description="Basic and acidic residues" evidence="1">
    <location>
        <begin position="555"/>
        <end position="566"/>
    </location>
</feature>
<organism evidence="2 3">
    <name type="scientific">Circinella minor</name>
    <dbReference type="NCBI Taxonomy" id="1195481"/>
    <lineage>
        <taxon>Eukaryota</taxon>
        <taxon>Fungi</taxon>
        <taxon>Fungi incertae sedis</taxon>
        <taxon>Mucoromycota</taxon>
        <taxon>Mucoromycotina</taxon>
        <taxon>Mucoromycetes</taxon>
        <taxon>Mucorales</taxon>
        <taxon>Lichtheimiaceae</taxon>
        <taxon>Circinella</taxon>
    </lineage>
</organism>
<sequence>MSQQNNKTVDDNSYISPMLAQGTNSLSYKPRLIDFNGYEGEDFRHFQDTLESYFALADVKSDERKAKILLTQVKRYARTFLYNEIEGKNQLLTNYAGLIKLLKNEYITTDVIEYYKDAFEQITQGDDEPPRMFLGRIQQAADLAELGDQGKGLIQAKFKSGLLPQIKKHCYTMGAQTYDEYKQYAYGYWRGNHGTTLYPQDNPFIPKKAEDRIPRNWHNSYPPPPKSVLKTAKQYAFHSPDLNKEPDSPVDSLTRKMENLELYQHESPPYSNNYPSRNEDSLESIIRRLIQEETQKYTGYRQNRQNQYNNRGRNNNYNNNYNGSNNYSRNQNKKPSYSYQPRYNRQENKNTDTYHNTVRNQNQNRNYTPQRINNIGDNNNPRARPNSPSGTLAALLEEAECEQNTLEENDYEHINHEDADEAKLEERKDWDNIFEIESYHSSEFDDDNDNECIDDFNNFDDELFAARQSTRELRPRNEGGKVNKNKNITNKRVEFKDPPVRRKRKQKATRIPLPVSSPDVTQVPTQPAPTAHEVPMENLSHQPPSPLQNSPTIDLPEKEKEKEKETGLQSVFGKTAFSKEKTPPFVKPTQPPPLKGKQWSNFRTDFEKMDLDSPPVISSPKEESTRSTFKQNKKTPQPKNTTIKKNQLKTQAKPKTKASKMPSKRKTTAVSRAPPLLKRMPYNISTDILNRTADISFGQLLALVPSLRRQFTGA</sequence>
<feature type="region of interest" description="Disordered" evidence="1">
    <location>
        <begin position="469"/>
        <end position="569"/>
    </location>
</feature>
<dbReference type="Proteomes" id="UP000646827">
    <property type="component" value="Unassembled WGS sequence"/>
</dbReference>
<evidence type="ECO:0000313" key="3">
    <source>
        <dbReference type="Proteomes" id="UP000646827"/>
    </source>
</evidence>
<gene>
    <name evidence="2" type="ORF">INT45_002643</name>
</gene>
<feature type="compositionally biased region" description="Polar residues" evidence="1">
    <location>
        <begin position="333"/>
        <end position="343"/>
    </location>
</feature>
<evidence type="ECO:0000313" key="2">
    <source>
        <dbReference type="EMBL" id="KAG2209643.1"/>
    </source>
</evidence>
<feature type="region of interest" description="Disordered" evidence="1">
    <location>
        <begin position="296"/>
        <end position="389"/>
    </location>
</feature>
<accession>A0A8H7RFE6</accession>
<feature type="compositionally biased region" description="Low complexity" evidence="1">
    <location>
        <begin position="300"/>
        <end position="330"/>
    </location>
</feature>
<feature type="region of interest" description="Disordered" evidence="1">
    <location>
        <begin position="611"/>
        <end position="670"/>
    </location>
</feature>
<protein>
    <submittedName>
        <fullName evidence="2">Uncharacterized protein</fullName>
    </submittedName>
</protein>
<feature type="compositionally biased region" description="Polar residues" evidence="1">
    <location>
        <begin position="626"/>
        <end position="650"/>
    </location>
</feature>
<dbReference type="OrthoDB" id="2275032at2759"/>
<feature type="compositionally biased region" description="Polar residues" evidence="1">
    <location>
        <begin position="539"/>
        <end position="552"/>
    </location>
</feature>
<feature type="compositionally biased region" description="Polar residues" evidence="1">
    <location>
        <begin position="353"/>
        <end position="377"/>
    </location>
</feature>
<name>A0A8H7RFE6_9FUNG</name>
<feature type="compositionally biased region" description="Basic and acidic residues" evidence="1">
    <location>
        <begin position="491"/>
        <end position="500"/>
    </location>
</feature>
<feature type="compositionally biased region" description="Basic and acidic residues" evidence="1">
    <location>
        <begin position="469"/>
        <end position="481"/>
    </location>
</feature>
<comment type="caution">
    <text evidence="2">The sequence shown here is derived from an EMBL/GenBank/DDBJ whole genome shotgun (WGS) entry which is preliminary data.</text>
</comment>
<feature type="non-terminal residue" evidence="2">
    <location>
        <position position="714"/>
    </location>
</feature>
<reference evidence="2 3" key="1">
    <citation type="submission" date="2020-12" db="EMBL/GenBank/DDBJ databases">
        <title>Metabolic potential, ecology and presence of endohyphal bacteria is reflected in genomic diversity of Mucoromycotina.</title>
        <authorList>
            <person name="Muszewska A."/>
            <person name="Okrasinska A."/>
            <person name="Steczkiewicz K."/>
            <person name="Drgas O."/>
            <person name="Orlowska M."/>
            <person name="Perlinska-Lenart U."/>
            <person name="Aleksandrzak-Piekarczyk T."/>
            <person name="Szatraj K."/>
            <person name="Zielenkiewicz U."/>
            <person name="Pilsyk S."/>
            <person name="Malc E."/>
            <person name="Mieczkowski P."/>
            <person name="Kruszewska J.S."/>
            <person name="Biernat P."/>
            <person name="Pawlowska J."/>
        </authorList>
    </citation>
    <scope>NUCLEOTIDE SEQUENCE [LARGE SCALE GENOMIC DNA]</scope>
    <source>
        <strain evidence="2 3">CBS 142.35</strain>
    </source>
</reference>